<dbReference type="EMBL" id="AE006470">
    <property type="protein sequence ID" value="AAM73121.1"/>
    <property type="molecule type" value="Genomic_DNA"/>
</dbReference>
<dbReference type="Proteomes" id="UP000001007">
    <property type="component" value="Chromosome"/>
</dbReference>
<dbReference type="KEGG" id="cte:CT1902"/>
<dbReference type="STRING" id="194439.CT1902"/>
<reference evidence="1 2" key="1">
    <citation type="journal article" date="2002" name="Proc. Natl. Acad. Sci. U.S.A.">
        <title>The complete genome sequence of Chlorobium tepidum TLS, a photosynthetic, anaerobic, green-sulfur bacterium.</title>
        <authorList>
            <person name="Eisen J.A."/>
            <person name="Nelson K.E."/>
            <person name="Paulsen I.T."/>
            <person name="Heidelberg J.F."/>
            <person name="Wu M."/>
            <person name="Dodson R.J."/>
            <person name="Deboy R."/>
            <person name="Gwinn M.L."/>
            <person name="Nelson W.C."/>
            <person name="Haft D.H."/>
            <person name="Hickey E.K."/>
            <person name="Peterson J.D."/>
            <person name="Durkin A.S."/>
            <person name="Kolonay J.L."/>
            <person name="Yang F."/>
            <person name="Holt I."/>
            <person name="Umayam L.A."/>
            <person name="Mason T."/>
            <person name="Brenner M."/>
            <person name="Shea T.P."/>
            <person name="Parksey D."/>
            <person name="Nierman W.C."/>
            <person name="Feldblyum T.V."/>
            <person name="Hansen C.L."/>
            <person name="Craven M.B."/>
            <person name="Radune D."/>
            <person name="Vamathevan J."/>
            <person name="Khouri H."/>
            <person name="White O."/>
            <person name="Gruber T.M."/>
            <person name="Ketchum K.A."/>
            <person name="Venter J.C."/>
            <person name="Tettelin H."/>
            <person name="Bryant D.A."/>
            <person name="Fraser C.M."/>
        </authorList>
    </citation>
    <scope>NUCLEOTIDE SEQUENCE [LARGE SCALE GENOMIC DNA]</scope>
    <source>
        <strain evidence="2">ATCC 49652 / DSM 12025 / NBRC 103806 / TLS</strain>
    </source>
</reference>
<gene>
    <name evidence="1" type="ordered locus">CT1902</name>
</gene>
<name>Q8KB87_CHLTE</name>
<protein>
    <submittedName>
        <fullName evidence="1">Uncharacterized protein</fullName>
    </submittedName>
</protein>
<sequence>MKKAERKSFLLFDKPVSELDLTLNRWLSRPAPDALPRLE</sequence>
<keyword evidence="2" id="KW-1185">Reference proteome</keyword>
<evidence type="ECO:0000313" key="2">
    <source>
        <dbReference type="Proteomes" id="UP000001007"/>
    </source>
</evidence>
<evidence type="ECO:0000313" key="1">
    <source>
        <dbReference type="EMBL" id="AAM73121.1"/>
    </source>
</evidence>
<dbReference type="HOGENOM" id="CLU_3306931_0_0_10"/>
<accession>Q8KB87</accession>
<dbReference type="EnsemblBacteria" id="AAM73121">
    <property type="protein sequence ID" value="AAM73121"/>
    <property type="gene ID" value="CT1902"/>
</dbReference>
<proteinExistence type="predicted"/>
<organism evidence="1 2">
    <name type="scientific">Chlorobaculum tepidum (strain ATCC 49652 / DSM 12025 / NBRC 103806 / TLS)</name>
    <name type="common">Chlorobium tepidum</name>
    <dbReference type="NCBI Taxonomy" id="194439"/>
    <lineage>
        <taxon>Bacteria</taxon>
        <taxon>Pseudomonadati</taxon>
        <taxon>Chlorobiota</taxon>
        <taxon>Chlorobiia</taxon>
        <taxon>Chlorobiales</taxon>
        <taxon>Chlorobiaceae</taxon>
        <taxon>Chlorobaculum</taxon>
    </lineage>
</organism>
<dbReference type="AlphaFoldDB" id="Q8KB87"/>